<dbReference type="SUPFAM" id="SSF51726">
    <property type="entry name" value="UROD/MetE-like"/>
    <property type="match status" value="1"/>
</dbReference>
<dbReference type="CDD" id="cd03311">
    <property type="entry name" value="CIMS_C_terminal_like"/>
    <property type="match status" value="1"/>
</dbReference>
<evidence type="ECO:0000313" key="2">
    <source>
        <dbReference type="EMBL" id="GAA4988469.1"/>
    </source>
</evidence>
<proteinExistence type="predicted"/>
<sequence length="376" mass="40919">MSTDAPATDLRTLRADHVGSLLRPAAVREARAARARGELTDEQVRAVEDEAVRDVVRRQEEAGLRVATDGELRRDYWHLDFVFSLPGVEPGPEVRVPFHTPEGEVVWWGEPSRRITGPVRLQDTVFGRDIAAVRQAVTTAAPKLSIPSVNHVHSAVTPADVTGSGYADVAAALADVQAAYREQVRRLAQDGLTYLQVDDVSLAILDDPAIRGRLEEAGSSVAEVAAQHVDSVNATLAGRPEHLVVGTHLCRGNFRSSWAATGGYEAVAEQLFGRLDVDRYFLEYDDSRSGGFEPLRFLPPGKTAVLGIVTSKSAALEDKDDLKRRIDEAARFAPLEQLAISPQCGFASTAEGNALTEEEQWAKLRLVVEVAEEVWG</sequence>
<dbReference type="InterPro" id="IPR038071">
    <property type="entry name" value="UROD/MetE-like_sf"/>
</dbReference>
<dbReference type="Pfam" id="PF01717">
    <property type="entry name" value="Meth_synt_2"/>
    <property type="match status" value="1"/>
</dbReference>
<comment type="caution">
    <text evidence="2">The sequence shown here is derived from an EMBL/GenBank/DDBJ whole genome shotgun (WGS) entry which is preliminary data.</text>
</comment>
<keyword evidence="3" id="KW-1185">Reference proteome</keyword>
<organism evidence="2 3">
    <name type="scientific">Kineococcus glutinatus</name>
    <dbReference type="NCBI Taxonomy" id="1070872"/>
    <lineage>
        <taxon>Bacteria</taxon>
        <taxon>Bacillati</taxon>
        <taxon>Actinomycetota</taxon>
        <taxon>Actinomycetes</taxon>
        <taxon>Kineosporiales</taxon>
        <taxon>Kineosporiaceae</taxon>
        <taxon>Kineococcus</taxon>
    </lineage>
</organism>
<dbReference type="Gene3D" id="3.20.20.210">
    <property type="match status" value="1"/>
</dbReference>
<dbReference type="PANTHER" id="PTHR43844">
    <property type="entry name" value="METHIONINE SYNTHASE"/>
    <property type="match status" value="1"/>
</dbReference>
<reference evidence="3" key="1">
    <citation type="journal article" date="2019" name="Int. J. Syst. Evol. Microbiol.">
        <title>The Global Catalogue of Microorganisms (GCM) 10K type strain sequencing project: providing services to taxonomists for standard genome sequencing and annotation.</title>
        <authorList>
            <consortium name="The Broad Institute Genomics Platform"/>
            <consortium name="The Broad Institute Genome Sequencing Center for Infectious Disease"/>
            <person name="Wu L."/>
            <person name="Ma J."/>
        </authorList>
    </citation>
    <scope>NUCLEOTIDE SEQUENCE [LARGE SCALE GENOMIC DNA]</scope>
    <source>
        <strain evidence="3">JCM 18126</strain>
    </source>
</reference>
<name>A0ABP9I5J3_9ACTN</name>
<dbReference type="InterPro" id="IPR002629">
    <property type="entry name" value="Met_Synth_C/arc"/>
</dbReference>
<accession>A0ABP9I5J3</accession>
<dbReference type="PANTHER" id="PTHR43844:SF1">
    <property type="entry name" value="METHIONINE SYNTHASE"/>
    <property type="match status" value="1"/>
</dbReference>
<dbReference type="RefSeq" id="WP_345713230.1">
    <property type="nucleotide sequence ID" value="NZ_BAABIL010000461.1"/>
</dbReference>
<evidence type="ECO:0000259" key="1">
    <source>
        <dbReference type="Pfam" id="PF01717"/>
    </source>
</evidence>
<dbReference type="NCBIfam" id="NF005085">
    <property type="entry name" value="PRK06520.1"/>
    <property type="match status" value="1"/>
</dbReference>
<feature type="domain" description="Cobalamin-independent methionine synthase MetE C-terminal/archaeal" evidence="1">
    <location>
        <begin position="18"/>
        <end position="372"/>
    </location>
</feature>
<dbReference type="Proteomes" id="UP001501195">
    <property type="component" value="Unassembled WGS sequence"/>
</dbReference>
<gene>
    <name evidence="2" type="ORF">GCM10023225_27670</name>
</gene>
<evidence type="ECO:0000313" key="3">
    <source>
        <dbReference type="Proteomes" id="UP001501195"/>
    </source>
</evidence>
<protein>
    <submittedName>
        <fullName evidence="2">5-methyltetrahydropteroyltriglutamate--homocysteine S-methyltransferase</fullName>
    </submittedName>
</protein>
<dbReference type="EMBL" id="BAABIL010000461">
    <property type="protein sequence ID" value="GAA4988469.1"/>
    <property type="molecule type" value="Genomic_DNA"/>
</dbReference>